<proteinExistence type="predicted"/>
<organism evidence="2 3">
    <name type="scientific">Streptomyces boncukensis</name>
    <dbReference type="NCBI Taxonomy" id="2711219"/>
    <lineage>
        <taxon>Bacteria</taxon>
        <taxon>Bacillati</taxon>
        <taxon>Actinomycetota</taxon>
        <taxon>Actinomycetes</taxon>
        <taxon>Kitasatosporales</taxon>
        <taxon>Streptomycetaceae</taxon>
        <taxon>Streptomyces</taxon>
    </lineage>
</organism>
<evidence type="ECO:0000313" key="3">
    <source>
        <dbReference type="Proteomes" id="UP000477722"/>
    </source>
</evidence>
<dbReference type="Proteomes" id="UP000477722">
    <property type="component" value="Unassembled WGS sequence"/>
</dbReference>
<protein>
    <submittedName>
        <fullName evidence="2">MarR family transcriptional regulator</fullName>
    </submittedName>
</protein>
<dbReference type="GO" id="GO:0003700">
    <property type="term" value="F:DNA-binding transcription factor activity"/>
    <property type="evidence" value="ECO:0007669"/>
    <property type="project" value="InterPro"/>
</dbReference>
<name>A0A6G4X8I3_9ACTN</name>
<dbReference type="SMART" id="SM00347">
    <property type="entry name" value="HTH_MARR"/>
    <property type="match status" value="1"/>
</dbReference>
<reference evidence="2 3" key="1">
    <citation type="submission" date="2020-02" db="EMBL/GenBank/DDBJ databases">
        <title>Whole-genome analyses of novel actinobacteria.</title>
        <authorList>
            <person name="Sahin N."/>
            <person name="Tatar D."/>
        </authorList>
    </citation>
    <scope>NUCLEOTIDE SEQUENCE [LARGE SCALE GENOMIC DNA]</scope>
    <source>
        <strain evidence="2 3">SB3404</strain>
    </source>
</reference>
<dbReference type="InterPro" id="IPR039422">
    <property type="entry name" value="MarR/SlyA-like"/>
</dbReference>
<dbReference type="SUPFAM" id="SSF46785">
    <property type="entry name" value="Winged helix' DNA-binding domain"/>
    <property type="match status" value="1"/>
</dbReference>
<dbReference type="GO" id="GO:0006950">
    <property type="term" value="P:response to stress"/>
    <property type="evidence" value="ECO:0007669"/>
    <property type="project" value="TreeGrafter"/>
</dbReference>
<dbReference type="Gene3D" id="1.10.10.10">
    <property type="entry name" value="Winged helix-like DNA-binding domain superfamily/Winged helix DNA-binding domain"/>
    <property type="match status" value="1"/>
</dbReference>
<dbReference type="InterPro" id="IPR000835">
    <property type="entry name" value="HTH_MarR-typ"/>
</dbReference>
<evidence type="ECO:0000259" key="1">
    <source>
        <dbReference type="PROSITE" id="PS50995"/>
    </source>
</evidence>
<comment type="caution">
    <text evidence="2">The sequence shown here is derived from an EMBL/GenBank/DDBJ whole genome shotgun (WGS) entry which is preliminary data.</text>
</comment>
<dbReference type="Pfam" id="PF12802">
    <property type="entry name" value="MarR_2"/>
    <property type="match status" value="1"/>
</dbReference>
<dbReference type="InterPro" id="IPR036390">
    <property type="entry name" value="WH_DNA-bd_sf"/>
</dbReference>
<dbReference type="PANTHER" id="PTHR33164:SF99">
    <property type="entry name" value="MARR FAMILY REGULATORY PROTEIN"/>
    <property type="match status" value="1"/>
</dbReference>
<dbReference type="EMBL" id="JAAKZZ010000641">
    <property type="protein sequence ID" value="NGO73157.1"/>
    <property type="molecule type" value="Genomic_DNA"/>
</dbReference>
<accession>A0A6G4X8I3</accession>
<sequence>MELMAAIGTAQWRDFSAAAGHHELTATQAKVLSQLAAGPLSMRDLAQWLDCDASNITGLVDRIERRGLVRREPSPADRRVKTVHLTEEGRGTIRRVRAEMQATHTALDTLDAEERTTLYALLTRLRPAMEHPAQHPAPR</sequence>
<dbReference type="PANTHER" id="PTHR33164">
    <property type="entry name" value="TRANSCRIPTIONAL REGULATOR, MARR FAMILY"/>
    <property type="match status" value="1"/>
</dbReference>
<evidence type="ECO:0000313" key="2">
    <source>
        <dbReference type="EMBL" id="NGO73157.1"/>
    </source>
</evidence>
<keyword evidence="3" id="KW-1185">Reference proteome</keyword>
<feature type="domain" description="HTH marR-type" evidence="1">
    <location>
        <begin position="1"/>
        <end position="127"/>
    </location>
</feature>
<gene>
    <name evidence="2" type="ORF">G5C65_33470</name>
</gene>
<dbReference type="AlphaFoldDB" id="A0A6G4X8I3"/>
<dbReference type="PRINTS" id="PR00598">
    <property type="entry name" value="HTHMARR"/>
</dbReference>
<dbReference type="PROSITE" id="PS50995">
    <property type="entry name" value="HTH_MARR_2"/>
    <property type="match status" value="1"/>
</dbReference>
<dbReference type="InterPro" id="IPR036388">
    <property type="entry name" value="WH-like_DNA-bd_sf"/>
</dbReference>